<protein>
    <submittedName>
        <fullName evidence="2">Uncharacterized protein</fullName>
    </submittedName>
</protein>
<comment type="caution">
    <text evidence="2">The sequence shown here is derived from an EMBL/GenBank/DDBJ whole genome shotgun (WGS) entry which is preliminary data.</text>
</comment>
<evidence type="ECO:0000313" key="3">
    <source>
        <dbReference type="Proteomes" id="UP000821866"/>
    </source>
</evidence>
<reference evidence="2" key="2">
    <citation type="submission" date="2021-09" db="EMBL/GenBank/DDBJ databases">
        <authorList>
            <person name="Jia N."/>
            <person name="Wang J."/>
            <person name="Shi W."/>
            <person name="Du L."/>
            <person name="Sun Y."/>
            <person name="Zhan W."/>
            <person name="Jiang J."/>
            <person name="Wang Q."/>
            <person name="Zhang B."/>
            <person name="Ji P."/>
            <person name="Sakyi L.B."/>
            <person name="Cui X."/>
            <person name="Yuan T."/>
            <person name="Jiang B."/>
            <person name="Yang W."/>
            <person name="Lam T.T.-Y."/>
            <person name="Chang Q."/>
            <person name="Ding S."/>
            <person name="Wang X."/>
            <person name="Zhu J."/>
            <person name="Ruan X."/>
            <person name="Zhao L."/>
            <person name="Wei J."/>
            <person name="Que T."/>
            <person name="Du C."/>
            <person name="Cheng J."/>
            <person name="Dai P."/>
            <person name="Han X."/>
            <person name="Huang E."/>
            <person name="Gao Y."/>
            <person name="Liu J."/>
            <person name="Shao H."/>
            <person name="Ye R."/>
            <person name="Li L."/>
            <person name="Wei W."/>
            <person name="Wang X."/>
            <person name="Wang C."/>
            <person name="Huo Q."/>
            <person name="Li W."/>
            <person name="Guo W."/>
            <person name="Chen H."/>
            <person name="Chen S."/>
            <person name="Zhou L."/>
            <person name="Zhou L."/>
            <person name="Ni X."/>
            <person name="Tian J."/>
            <person name="Zhou Y."/>
            <person name="Sheng Y."/>
            <person name="Liu T."/>
            <person name="Pan Y."/>
            <person name="Xia L."/>
            <person name="Li J."/>
            <person name="Zhao F."/>
            <person name="Cao W."/>
        </authorList>
    </citation>
    <scope>NUCLEOTIDE SEQUENCE</scope>
    <source>
        <strain evidence="2">Rmic-2018</strain>
        <tissue evidence="2">Larvae</tissue>
    </source>
</reference>
<dbReference type="EMBL" id="JABSTU010000001">
    <property type="protein sequence ID" value="KAH8040546.1"/>
    <property type="molecule type" value="Genomic_DNA"/>
</dbReference>
<gene>
    <name evidence="2" type="ORF">HPB51_011242</name>
</gene>
<keyword evidence="3" id="KW-1185">Reference proteome</keyword>
<feature type="region of interest" description="Disordered" evidence="1">
    <location>
        <begin position="1"/>
        <end position="30"/>
    </location>
</feature>
<accession>A0A9J6F1E7</accession>
<organism evidence="2 3">
    <name type="scientific">Rhipicephalus microplus</name>
    <name type="common">Cattle tick</name>
    <name type="synonym">Boophilus microplus</name>
    <dbReference type="NCBI Taxonomy" id="6941"/>
    <lineage>
        <taxon>Eukaryota</taxon>
        <taxon>Metazoa</taxon>
        <taxon>Ecdysozoa</taxon>
        <taxon>Arthropoda</taxon>
        <taxon>Chelicerata</taxon>
        <taxon>Arachnida</taxon>
        <taxon>Acari</taxon>
        <taxon>Parasitiformes</taxon>
        <taxon>Ixodida</taxon>
        <taxon>Ixodoidea</taxon>
        <taxon>Ixodidae</taxon>
        <taxon>Rhipicephalinae</taxon>
        <taxon>Rhipicephalus</taxon>
        <taxon>Boophilus</taxon>
    </lineage>
</organism>
<reference evidence="2" key="1">
    <citation type="journal article" date="2020" name="Cell">
        <title>Large-Scale Comparative Analyses of Tick Genomes Elucidate Their Genetic Diversity and Vector Capacities.</title>
        <authorList>
            <consortium name="Tick Genome and Microbiome Consortium (TIGMIC)"/>
            <person name="Jia N."/>
            <person name="Wang J."/>
            <person name="Shi W."/>
            <person name="Du L."/>
            <person name="Sun Y."/>
            <person name="Zhan W."/>
            <person name="Jiang J.F."/>
            <person name="Wang Q."/>
            <person name="Zhang B."/>
            <person name="Ji P."/>
            <person name="Bell-Sakyi L."/>
            <person name="Cui X.M."/>
            <person name="Yuan T.T."/>
            <person name="Jiang B.G."/>
            <person name="Yang W.F."/>
            <person name="Lam T.T."/>
            <person name="Chang Q.C."/>
            <person name="Ding S.J."/>
            <person name="Wang X.J."/>
            <person name="Zhu J.G."/>
            <person name="Ruan X.D."/>
            <person name="Zhao L."/>
            <person name="Wei J.T."/>
            <person name="Ye R.Z."/>
            <person name="Que T.C."/>
            <person name="Du C.H."/>
            <person name="Zhou Y.H."/>
            <person name="Cheng J.X."/>
            <person name="Dai P.F."/>
            <person name="Guo W.B."/>
            <person name="Han X.H."/>
            <person name="Huang E.J."/>
            <person name="Li L.F."/>
            <person name="Wei W."/>
            <person name="Gao Y.C."/>
            <person name="Liu J.Z."/>
            <person name="Shao H.Z."/>
            <person name="Wang X."/>
            <person name="Wang C.C."/>
            <person name="Yang T.C."/>
            <person name="Huo Q.B."/>
            <person name="Li W."/>
            <person name="Chen H.Y."/>
            <person name="Chen S.E."/>
            <person name="Zhou L.G."/>
            <person name="Ni X.B."/>
            <person name="Tian J.H."/>
            <person name="Sheng Y."/>
            <person name="Liu T."/>
            <person name="Pan Y.S."/>
            <person name="Xia L.Y."/>
            <person name="Li J."/>
            <person name="Zhao F."/>
            <person name="Cao W.C."/>
        </authorList>
    </citation>
    <scope>NUCLEOTIDE SEQUENCE</scope>
    <source>
        <strain evidence="2">Rmic-2018</strain>
    </source>
</reference>
<sequence length="168" mass="18450">MALIGSAPSASTSEESRVTDGSAGVDGTCLGSENRVPLPATVWNERAVRVVNIDNNRRHCVPPAAPPRSSPRGRGALRVVFVKQRHGHFYLSPRSSLQLVLILSGFLPAEFAGWGGLCRVTLGRYWRLPCGVGHWKHDCPDRAQREFSSLCSEMDRVEYGFECDCPRG</sequence>
<evidence type="ECO:0000256" key="1">
    <source>
        <dbReference type="SAM" id="MobiDB-lite"/>
    </source>
</evidence>
<name>A0A9J6F1E7_RHIMP</name>
<evidence type="ECO:0000313" key="2">
    <source>
        <dbReference type="EMBL" id="KAH8040546.1"/>
    </source>
</evidence>
<proteinExistence type="predicted"/>
<dbReference type="AlphaFoldDB" id="A0A9J6F1E7"/>
<dbReference type="Proteomes" id="UP000821866">
    <property type="component" value="Chromosome 1"/>
</dbReference>